<name>A0A846YMX4_9NOCA</name>
<dbReference type="RefSeq" id="WP_168433964.1">
    <property type="nucleotide sequence ID" value="NZ_JAAXOT010000022.1"/>
</dbReference>
<dbReference type="Proteomes" id="UP000570678">
    <property type="component" value="Unassembled WGS sequence"/>
</dbReference>
<comment type="caution">
    <text evidence="1">The sequence shown here is derived from an EMBL/GenBank/DDBJ whole genome shotgun (WGS) entry which is preliminary data.</text>
</comment>
<organism evidence="1 2">
    <name type="scientific">Nocardia flavorosea</name>
    <dbReference type="NCBI Taxonomy" id="53429"/>
    <lineage>
        <taxon>Bacteria</taxon>
        <taxon>Bacillati</taxon>
        <taxon>Actinomycetota</taxon>
        <taxon>Actinomycetes</taxon>
        <taxon>Mycobacteriales</taxon>
        <taxon>Nocardiaceae</taxon>
        <taxon>Nocardia</taxon>
    </lineage>
</organism>
<dbReference type="AlphaFoldDB" id="A0A846YMX4"/>
<proteinExistence type="predicted"/>
<gene>
    <name evidence="1" type="ORF">HGA15_30520</name>
</gene>
<accession>A0A846YMX4</accession>
<keyword evidence="2" id="KW-1185">Reference proteome</keyword>
<reference evidence="1 2" key="1">
    <citation type="submission" date="2020-04" db="EMBL/GenBank/DDBJ databases">
        <title>MicrobeNet Type strains.</title>
        <authorList>
            <person name="Nicholson A.C."/>
        </authorList>
    </citation>
    <scope>NUCLEOTIDE SEQUENCE [LARGE SCALE GENOMIC DNA]</scope>
    <source>
        <strain evidence="1 2">JCM 3332</strain>
    </source>
</reference>
<evidence type="ECO:0000313" key="2">
    <source>
        <dbReference type="Proteomes" id="UP000570678"/>
    </source>
</evidence>
<dbReference type="EMBL" id="JAAXOT010000022">
    <property type="protein sequence ID" value="NKY60395.1"/>
    <property type="molecule type" value="Genomic_DNA"/>
</dbReference>
<evidence type="ECO:0000313" key="1">
    <source>
        <dbReference type="EMBL" id="NKY60395.1"/>
    </source>
</evidence>
<sequence length="60" mass="6607">MTAAESCAYCYESIPAGDHLVDHVGEEWPMHKKCGRLAGCPDGFESGPVDYYPECTNDPR</sequence>
<protein>
    <submittedName>
        <fullName evidence="1">Uncharacterized protein</fullName>
    </submittedName>
</protein>